<proteinExistence type="inferred from homology"/>
<evidence type="ECO:0000256" key="5">
    <source>
        <dbReference type="ARBA" id="ARBA00024883"/>
    </source>
</evidence>
<dbReference type="SUPFAM" id="SSF53756">
    <property type="entry name" value="UDP-Glycosyltransferase/glycogen phosphorylase"/>
    <property type="match status" value="1"/>
</dbReference>
<comment type="catalytic activity">
    <reaction evidence="6">
        <text>beta-D-fructose 6-phosphate + UDP-alpha-D-glucose = sucrose 6(F)-phosphate + UDP + H(+)</text>
        <dbReference type="Rhea" id="RHEA:22172"/>
        <dbReference type="ChEBI" id="CHEBI:15378"/>
        <dbReference type="ChEBI" id="CHEBI:57634"/>
        <dbReference type="ChEBI" id="CHEBI:57723"/>
        <dbReference type="ChEBI" id="CHEBI:58223"/>
        <dbReference type="ChEBI" id="CHEBI:58885"/>
        <dbReference type="EC" id="2.4.1.14"/>
    </reaction>
</comment>
<dbReference type="Gene3D" id="3.40.50.2000">
    <property type="entry name" value="Glycogen Phosphorylase B"/>
    <property type="match status" value="2"/>
</dbReference>
<comment type="similarity">
    <text evidence="1">Belongs to the glycosyltransferase 1 family.</text>
</comment>
<feature type="region of interest" description="Disordered" evidence="7">
    <location>
        <begin position="482"/>
        <end position="537"/>
    </location>
</feature>
<evidence type="ECO:0000256" key="1">
    <source>
        <dbReference type="ARBA" id="ARBA00006530"/>
    </source>
</evidence>
<gene>
    <name evidence="10" type="ORF">WJX84_011788</name>
</gene>
<evidence type="ECO:0000256" key="6">
    <source>
        <dbReference type="ARBA" id="ARBA00047471"/>
    </source>
</evidence>
<dbReference type="InterPro" id="IPR044161">
    <property type="entry name" value="SPS"/>
</dbReference>
<feature type="region of interest" description="Disordered" evidence="7">
    <location>
        <begin position="804"/>
        <end position="835"/>
    </location>
</feature>
<evidence type="ECO:0000259" key="8">
    <source>
        <dbReference type="Pfam" id="PF00534"/>
    </source>
</evidence>
<evidence type="ECO:0000256" key="2">
    <source>
        <dbReference type="ARBA" id="ARBA00012536"/>
    </source>
</evidence>
<organism evidence="10 11">
    <name type="scientific">Apatococcus fuscideae</name>
    <dbReference type="NCBI Taxonomy" id="2026836"/>
    <lineage>
        <taxon>Eukaryota</taxon>
        <taxon>Viridiplantae</taxon>
        <taxon>Chlorophyta</taxon>
        <taxon>core chlorophytes</taxon>
        <taxon>Trebouxiophyceae</taxon>
        <taxon>Chlorellales</taxon>
        <taxon>Chlorellaceae</taxon>
        <taxon>Apatococcus</taxon>
    </lineage>
</organism>
<comment type="caution">
    <text evidence="10">The sequence shown here is derived from an EMBL/GenBank/DDBJ whole genome shotgun (WGS) entry which is preliminary data.</text>
</comment>
<dbReference type="InterPro" id="IPR001296">
    <property type="entry name" value="Glyco_trans_1"/>
</dbReference>
<name>A0AAW1TKK1_9CHLO</name>
<evidence type="ECO:0000256" key="7">
    <source>
        <dbReference type="SAM" id="MobiDB-lite"/>
    </source>
</evidence>
<evidence type="ECO:0000313" key="11">
    <source>
        <dbReference type="Proteomes" id="UP001485043"/>
    </source>
</evidence>
<evidence type="ECO:0000259" key="9">
    <source>
        <dbReference type="Pfam" id="PF00862"/>
    </source>
</evidence>
<dbReference type="Pfam" id="PF00534">
    <property type="entry name" value="Glycos_transf_1"/>
    <property type="match status" value="1"/>
</dbReference>
<dbReference type="PANTHER" id="PTHR46039:SF5">
    <property type="entry name" value="SUCROSE-PHOSPHATE SYNTHASE 3-RELATED"/>
    <property type="match status" value="1"/>
</dbReference>
<dbReference type="EMBL" id="JALJOV010000030">
    <property type="protein sequence ID" value="KAK9868424.1"/>
    <property type="molecule type" value="Genomic_DNA"/>
</dbReference>
<evidence type="ECO:0000256" key="4">
    <source>
        <dbReference type="ARBA" id="ARBA00022679"/>
    </source>
</evidence>
<sequence>MAEASANNSWVDSYLDALLSYGLSSEYASDKNKVPDSDKVDADRQVYAKYYVSQIMQLGEEGIQDAWNKATSARHYGEKDARLEYLSWRVWFMKRNKARVVAEEQKLLQEDLPEQYKLDKLDKLDLSQEGVSDEEATPKASDQAKAAFGDGQMAPLPQDQPDGPSAKAAKSKTSRLHAGSNSPPETPKADALMPKTADPFEGRVDGLYIVLISLHGLVRGDAMELGKDPDTGGQVKYVVELARALARHPAVFRVDLLTRLIEDPKVAPEYGQPEECIFQAEEGDLGGAYIVRLPCGPRHVYLRKEKLWPHIREFADNGIQHAKNMVIKLAKAHTPCELYAVHGHYADAGEVAALMSSTLGVEMVMTAHSLGRNKLEHLLASGTISKAEIESTYKISRRIEAEERALECASIVFTSTAQEIDEQWGLYDGFDKKLEAVLRTRRRIGRHMPCMVVIPPGLDFSNMKVDLPADPAEAEMQSVKPAFSSVGSPKAGGKPTTPKGTTSGATFSENGPGLKPLNRNIGSIGSKGMGLRRGSHGSLSTMEQMHRQPETQTSAAGVALAQYIKEDPPIWGEIARFLRNPRKPVILAMSRPDAKKNITTLVKAFGENNTLREIANLVLVMGNRENIDSMAAGSNKVLTQVLKLVDSHDLYGSVAYPKKHSQMDISDIYRLPYATRGIFTNVALQEPFGLTVIEAAAHGVPTVATKNGGPVDIMQTLHHGILVDPTDSKAIADALLRILTNSSLWDEYSQSGVKHIMSYSWWSHCKKMLEVVEGEKRFQTSSKMDKRRLSGDWERAALGLPPKLLDASGQDASMNRLGSTPQLSGAQKSKPVNPTAARISRASMTDMPESPTMRSPRGRIANVRLAHKQQLIIVQHDGGFRSESAFATLQQAVNAAHTSDGQAAVGIATLLGFDDACAELQRIGMKLEDLDVVICHGGADIWQCKSSGDASSPSGWEPDTLWEDLIDWRWDRKQLQQVLTKLAESPTLISAPTQALLGNMSPLNKVLPSLEQDKQRGIHPHHITLELDAEAKQMLGGSTNGRAQAGKGGAVSTSVVDRLRRRLRSNGYRAHLTLQMVPTEGDASLLSRVHLTPVRASRSLALRFLANKFGLPMQAVTAVTVVATPPSVAGKDGEMLQVGSYTSDLAELISGVVKVFVAMPEAPETGNLKQLDAGDATSMDRLTIKVGSKLFGDRVQFVKAGDNIAEALEADSKMARQNTR</sequence>
<feature type="region of interest" description="Disordered" evidence="7">
    <location>
        <begin position="150"/>
        <end position="197"/>
    </location>
</feature>
<comment type="function">
    <text evidence="5">Plays a role in photosynthetic sucrose synthesis by catalyzing the rate-limiting step of sucrose biosynthesis from UDP-glucose and fructose- 6-phosphate. Involved in the regulation of carbon partitioning in the leaves of plants. May regulate the synthesis of sucrose and therefore play a major role as a limiting factor in the export of photoassimilates out of the leaf. Plays a role for sucrose availability that is essential for plant growth and fiber elongation.</text>
</comment>
<protein>
    <recommendedName>
        <fullName evidence="2">sucrose-phosphate synthase</fullName>
        <ecNumber evidence="2">2.4.1.14</ecNumber>
    </recommendedName>
</protein>
<keyword evidence="11" id="KW-1185">Reference proteome</keyword>
<dbReference type="PANTHER" id="PTHR46039">
    <property type="entry name" value="SUCROSE-PHOSPHATE SYNTHASE 3-RELATED"/>
    <property type="match status" value="1"/>
</dbReference>
<evidence type="ECO:0000313" key="10">
    <source>
        <dbReference type="EMBL" id="KAK9868424.1"/>
    </source>
</evidence>
<dbReference type="EC" id="2.4.1.14" evidence="2"/>
<feature type="compositionally biased region" description="Low complexity" evidence="7">
    <location>
        <begin position="487"/>
        <end position="506"/>
    </location>
</feature>
<feature type="domain" description="Sucrose synthase first GT-B" evidence="9">
    <location>
        <begin position="207"/>
        <end position="458"/>
    </location>
</feature>
<dbReference type="InterPro" id="IPR000368">
    <property type="entry name" value="Sucrose_synth_GT-B1"/>
</dbReference>
<keyword evidence="3" id="KW-0328">Glycosyltransferase</keyword>
<reference evidence="10 11" key="1">
    <citation type="journal article" date="2024" name="Nat. Commun.">
        <title>Phylogenomics reveals the evolutionary origins of lichenization in chlorophyte algae.</title>
        <authorList>
            <person name="Puginier C."/>
            <person name="Libourel C."/>
            <person name="Otte J."/>
            <person name="Skaloud P."/>
            <person name="Haon M."/>
            <person name="Grisel S."/>
            <person name="Petersen M."/>
            <person name="Berrin J.G."/>
            <person name="Delaux P.M."/>
            <person name="Dal Grande F."/>
            <person name="Keller J."/>
        </authorList>
    </citation>
    <scope>NUCLEOTIDE SEQUENCE [LARGE SCALE GENOMIC DNA]</scope>
    <source>
        <strain evidence="10 11">SAG 2523</strain>
    </source>
</reference>
<evidence type="ECO:0000256" key="3">
    <source>
        <dbReference type="ARBA" id="ARBA00022676"/>
    </source>
</evidence>
<dbReference type="Proteomes" id="UP001485043">
    <property type="component" value="Unassembled WGS sequence"/>
</dbReference>
<accession>A0AAW1TKK1</accession>
<feature type="domain" description="Glycosyl transferase family 1" evidence="8">
    <location>
        <begin position="577"/>
        <end position="751"/>
    </location>
</feature>
<dbReference type="GO" id="GO:0046524">
    <property type="term" value="F:sucrose-phosphate synthase activity"/>
    <property type="evidence" value="ECO:0007669"/>
    <property type="project" value="UniProtKB-EC"/>
</dbReference>
<feature type="compositionally biased region" description="Polar residues" evidence="7">
    <location>
        <begin position="810"/>
        <end position="832"/>
    </location>
</feature>
<dbReference type="Pfam" id="PF00862">
    <property type="entry name" value="GT-B_Sucrose_synth"/>
    <property type="match status" value="1"/>
</dbReference>
<dbReference type="AlphaFoldDB" id="A0AAW1TKK1"/>
<keyword evidence="4" id="KW-0808">Transferase</keyword>